<gene>
    <name evidence="5" type="ORF">S12H4_52306</name>
</gene>
<keyword evidence="2" id="KW-0418">Kinase</keyword>
<dbReference type="InterPro" id="IPR002504">
    <property type="entry name" value="NADK"/>
</dbReference>
<keyword evidence="1" id="KW-0808">Transferase</keyword>
<dbReference type="GO" id="GO:0003951">
    <property type="term" value="F:NAD+ kinase activity"/>
    <property type="evidence" value="ECO:0007669"/>
    <property type="project" value="InterPro"/>
</dbReference>
<evidence type="ECO:0000256" key="3">
    <source>
        <dbReference type="ARBA" id="ARBA00022857"/>
    </source>
</evidence>
<dbReference type="Pfam" id="PF20143">
    <property type="entry name" value="NAD_kinase_C"/>
    <property type="match status" value="1"/>
</dbReference>
<evidence type="ECO:0000313" key="5">
    <source>
        <dbReference type="EMBL" id="GAJ06905.1"/>
    </source>
</evidence>
<dbReference type="PANTHER" id="PTHR20275:SF0">
    <property type="entry name" value="NAD KINASE"/>
    <property type="match status" value="1"/>
</dbReference>
<feature type="non-terminal residue" evidence="5">
    <location>
        <position position="238"/>
    </location>
</feature>
<evidence type="ECO:0000256" key="2">
    <source>
        <dbReference type="ARBA" id="ARBA00022777"/>
    </source>
</evidence>
<dbReference type="HAMAP" id="MF_00361">
    <property type="entry name" value="NAD_kinase"/>
    <property type="match status" value="1"/>
</dbReference>
<dbReference type="Gene3D" id="2.60.200.30">
    <property type="entry name" value="Probable inorganic polyphosphate/atp-NAD kinase, domain 2"/>
    <property type="match status" value="1"/>
</dbReference>
<dbReference type="SUPFAM" id="SSF111331">
    <property type="entry name" value="NAD kinase/diacylglycerol kinase-like"/>
    <property type="match status" value="1"/>
</dbReference>
<evidence type="ECO:0000256" key="1">
    <source>
        <dbReference type="ARBA" id="ARBA00022679"/>
    </source>
</evidence>
<dbReference type="AlphaFoldDB" id="X1VHM9"/>
<comment type="caution">
    <text evidence="5">The sequence shown here is derived from an EMBL/GenBank/DDBJ whole genome shotgun (WGS) entry which is preliminary data.</text>
</comment>
<protein>
    <recommendedName>
        <fullName evidence="6">NAD(+) kinase</fullName>
    </recommendedName>
</protein>
<dbReference type="InterPro" id="IPR017438">
    <property type="entry name" value="ATP-NAD_kinase_N"/>
</dbReference>
<dbReference type="InterPro" id="IPR017437">
    <property type="entry name" value="ATP-NAD_kinase_PpnK-typ_C"/>
</dbReference>
<evidence type="ECO:0008006" key="6">
    <source>
        <dbReference type="Google" id="ProtNLM"/>
    </source>
</evidence>
<reference evidence="5" key="1">
    <citation type="journal article" date="2014" name="Front. Microbiol.">
        <title>High frequency of phylogenetically diverse reductive dehalogenase-homologous genes in deep subseafloor sedimentary metagenomes.</title>
        <authorList>
            <person name="Kawai M."/>
            <person name="Futagami T."/>
            <person name="Toyoda A."/>
            <person name="Takaki Y."/>
            <person name="Nishi S."/>
            <person name="Hori S."/>
            <person name="Arai W."/>
            <person name="Tsubouchi T."/>
            <person name="Morono Y."/>
            <person name="Uchiyama I."/>
            <person name="Ito T."/>
            <person name="Fujiyama A."/>
            <person name="Inagaki F."/>
            <person name="Takami H."/>
        </authorList>
    </citation>
    <scope>NUCLEOTIDE SEQUENCE</scope>
    <source>
        <strain evidence="5">Expedition CK06-06</strain>
    </source>
</reference>
<dbReference type="GO" id="GO:0006741">
    <property type="term" value="P:NADP+ biosynthetic process"/>
    <property type="evidence" value="ECO:0007669"/>
    <property type="project" value="InterPro"/>
</dbReference>
<sequence length="238" mass="24983">YHPMIEAAYTLAKELENSLGSSGVSVWLCSAWEGEKARAQVGNTDLILTTGGDGTILWAAQVALLAGTPITGINLGKLGFMTELLADEAVERLPALLAGDGWIDERATLEAELLPADQEHESDRTFYALNDVVVARGAIARIVYVEASIDGELLTTYKADGVIVATATGSTGYSLAAGGPILHPQAKEFLLLPILPHLSSAYTVVLPSTAVVKLRISTPHQATLSIDGHINLPLSSGA</sequence>
<dbReference type="InterPro" id="IPR016064">
    <property type="entry name" value="NAD/diacylglycerol_kinase_sf"/>
</dbReference>
<keyword evidence="4" id="KW-0520">NAD</keyword>
<dbReference type="EMBL" id="BARW01033170">
    <property type="protein sequence ID" value="GAJ06905.1"/>
    <property type="molecule type" value="Genomic_DNA"/>
</dbReference>
<dbReference type="GO" id="GO:0019674">
    <property type="term" value="P:NAD+ metabolic process"/>
    <property type="evidence" value="ECO:0007669"/>
    <property type="project" value="InterPro"/>
</dbReference>
<keyword evidence="3" id="KW-0521">NADP</keyword>
<dbReference type="Pfam" id="PF01513">
    <property type="entry name" value="NAD_kinase"/>
    <property type="match status" value="1"/>
</dbReference>
<organism evidence="5">
    <name type="scientific">marine sediment metagenome</name>
    <dbReference type="NCBI Taxonomy" id="412755"/>
    <lineage>
        <taxon>unclassified sequences</taxon>
        <taxon>metagenomes</taxon>
        <taxon>ecological metagenomes</taxon>
    </lineage>
</organism>
<proteinExistence type="inferred from homology"/>
<feature type="non-terminal residue" evidence="5">
    <location>
        <position position="1"/>
    </location>
</feature>
<evidence type="ECO:0000256" key="4">
    <source>
        <dbReference type="ARBA" id="ARBA00023027"/>
    </source>
</evidence>
<accession>X1VHM9</accession>
<dbReference type="PANTHER" id="PTHR20275">
    <property type="entry name" value="NAD KINASE"/>
    <property type="match status" value="1"/>
</dbReference>
<name>X1VHM9_9ZZZZ</name>
<dbReference type="Gene3D" id="3.40.50.10330">
    <property type="entry name" value="Probable inorganic polyphosphate/atp-NAD kinase, domain 1"/>
    <property type="match status" value="1"/>
</dbReference>